<dbReference type="EMBL" id="GG698806">
    <property type="protein sequence ID" value="EEU29649.1"/>
    <property type="molecule type" value="Genomic_DNA"/>
</dbReference>
<comment type="similarity">
    <text evidence="1 4">Belongs to the glycosyl hydrolase 30 family.</text>
</comment>
<dbReference type="InterPro" id="IPR017853">
    <property type="entry name" value="GH"/>
</dbReference>
<dbReference type="InterPro" id="IPR013780">
    <property type="entry name" value="Glyco_hydro_b"/>
</dbReference>
<organism evidence="8 9">
    <name type="scientific">Limosilactobacillus coleohominis 101-4-CHN</name>
    <dbReference type="NCBI Taxonomy" id="575594"/>
    <lineage>
        <taxon>Bacteria</taxon>
        <taxon>Bacillati</taxon>
        <taxon>Bacillota</taxon>
        <taxon>Bacilli</taxon>
        <taxon>Lactobacillales</taxon>
        <taxon>Lactobacillaceae</taxon>
        <taxon>Limosilactobacillus</taxon>
    </lineage>
</organism>
<evidence type="ECO:0000259" key="7">
    <source>
        <dbReference type="Pfam" id="PF17189"/>
    </source>
</evidence>
<evidence type="ECO:0000256" key="1">
    <source>
        <dbReference type="ARBA" id="ARBA00005382"/>
    </source>
</evidence>
<keyword evidence="2" id="KW-0732">Signal</keyword>
<evidence type="ECO:0000259" key="6">
    <source>
        <dbReference type="Pfam" id="PF02055"/>
    </source>
</evidence>
<dbReference type="InterPro" id="IPR033453">
    <property type="entry name" value="Glyco_hydro_30_TIM-barrel"/>
</dbReference>
<accession>C7XXM9</accession>
<dbReference type="OrthoDB" id="9806701at2"/>
<evidence type="ECO:0000256" key="2">
    <source>
        <dbReference type="ARBA" id="ARBA00022729"/>
    </source>
</evidence>
<keyword evidence="4" id="KW-0326">Glycosidase</keyword>
<dbReference type="GO" id="GO:0016020">
    <property type="term" value="C:membrane"/>
    <property type="evidence" value="ECO:0007669"/>
    <property type="project" value="GOC"/>
</dbReference>
<keyword evidence="3 4" id="KW-0378">Hydrolase</keyword>
<feature type="domain" description="Glycosyl hydrolase family 30 beta sandwich" evidence="7">
    <location>
        <begin position="409"/>
        <end position="472"/>
    </location>
</feature>
<name>C7XXM9_9LACO</name>
<evidence type="ECO:0000256" key="5">
    <source>
        <dbReference type="SAM" id="MobiDB-lite"/>
    </source>
</evidence>
<dbReference type="PANTHER" id="PTHR11069">
    <property type="entry name" value="GLUCOSYLCERAMIDASE"/>
    <property type="match status" value="1"/>
</dbReference>
<feature type="region of interest" description="Disordered" evidence="5">
    <location>
        <begin position="481"/>
        <end position="522"/>
    </location>
</feature>
<dbReference type="RefSeq" id="WP_006917378.1">
    <property type="nucleotide sequence ID" value="NZ_GG698806.1"/>
</dbReference>
<dbReference type="InterPro" id="IPR033452">
    <property type="entry name" value="GH30_C"/>
</dbReference>
<gene>
    <name evidence="8" type="ORF">HMPREF0501_01443</name>
</gene>
<evidence type="ECO:0000313" key="9">
    <source>
        <dbReference type="Proteomes" id="UP000003987"/>
    </source>
</evidence>
<dbReference type="GO" id="GO:0006680">
    <property type="term" value="P:glucosylceramide catabolic process"/>
    <property type="evidence" value="ECO:0007669"/>
    <property type="project" value="TreeGrafter"/>
</dbReference>
<feature type="domain" description="Glycosyl hydrolase family 30 TIM-barrel" evidence="6">
    <location>
        <begin position="53"/>
        <end position="370"/>
    </location>
</feature>
<dbReference type="HOGENOM" id="CLU_014379_3_1_9"/>
<dbReference type="eggNOG" id="COG5520">
    <property type="taxonomic scope" value="Bacteria"/>
</dbReference>
<dbReference type="STRING" id="575594.HMPREF0501_01443"/>
<dbReference type="Pfam" id="PF02055">
    <property type="entry name" value="Glyco_hydro_30"/>
    <property type="match status" value="1"/>
</dbReference>
<dbReference type="InterPro" id="IPR001139">
    <property type="entry name" value="Glyco_hydro_30"/>
</dbReference>
<reference evidence="8 9" key="1">
    <citation type="submission" date="2009-06" db="EMBL/GenBank/DDBJ databases">
        <title>The Genome Sequence of Lactobacillus coleohominis strain 101-4-CHN.</title>
        <authorList>
            <consortium name="The Broad Institute Genome Sequencing Platform"/>
            <person name="Ward D."/>
            <person name="Young S.K."/>
            <person name="Zeng Q."/>
            <person name="Koehrsen M."/>
            <person name="Alvarado L."/>
            <person name="Berlin A."/>
            <person name="Borenstein D."/>
            <person name="Chen Z."/>
            <person name="Engels R."/>
            <person name="Freedman E."/>
            <person name="Gellesch M."/>
            <person name="Goldberg J."/>
            <person name="Griggs A."/>
            <person name="Gujja S."/>
            <person name="Heiman D."/>
            <person name="Hepburn T."/>
            <person name="Howarth C."/>
            <person name="Jen D."/>
            <person name="Larson L."/>
            <person name="Lewis B."/>
            <person name="Mehta T."/>
            <person name="Park D."/>
            <person name="Pearson M."/>
            <person name="Roberts A."/>
            <person name="Saif S."/>
            <person name="Shea T."/>
            <person name="Shenoy N."/>
            <person name="Sisk P."/>
            <person name="Stolte C."/>
            <person name="Sykes S."/>
            <person name="Walk T."/>
            <person name="White J."/>
            <person name="Yandava C."/>
            <person name="Liu Y."/>
            <person name="Xu Q."/>
            <person name="Lander E."/>
            <person name="Nusbaum C."/>
            <person name="Galagan J."/>
            <person name="Birren B."/>
        </authorList>
    </citation>
    <scope>NUCLEOTIDE SEQUENCE [LARGE SCALE GENOMIC DNA]</scope>
    <source>
        <strain evidence="8 9">101-4-CHN</strain>
    </source>
</reference>
<evidence type="ECO:0000256" key="3">
    <source>
        <dbReference type="ARBA" id="ARBA00022801"/>
    </source>
</evidence>
<dbReference type="Proteomes" id="UP000003987">
    <property type="component" value="Unassembled WGS sequence"/>
</dbReference>
<dbReference type="GO" id="GO:0004348">
    <property type="term" value="F:glucosylceramidase activity"/>
    <property type="evidence" value="ECO:0007669"/>
    <property type="project" value="InterPro"/>
</dbReference>
<evidence type="ECO:0000313" key="8">
    <source>
        <dbReference type="EMBL" id="EEU29649.1"/>
    </source>
</evidence>
<keyword evidence="9" id="KW-1185">Reference proteome</keyword>
<dbReference type="AlphaFoldDB" id="C7XXM9"/>
<dbReference type="PANTHER" id="PTHR11069:SF23">
    <property type="entry name" value="LYSOSOMAL ACID GLUCOSYLCERAMIDASE"/>
    <property type="match status" value="1"/>
</dbReference>
<dbReference type="Gene3D" id="2.60.40.1180">
    <property type="entry name" value="Golgi alpha-mannosidase II"/>
    <property type="match status" value="1"/>
</dbReference>
<protein>
    <submittedName>
        <fullName evidence="8">O-Glycosyl hydrolase family 30</fullName>
    </submittedName>
</protein>
<proteinExistence type="inferred from homology"/>
<dbReference type="Pfam" id="PF17189">
    <property type="entry name" value="Glyco_hydro_30C"/>
    <property type="match status" value="1"/>
</dbReference>
<evidence type="ECO:0000256" key="4">
    <source>
        <dbReference type="RuleBase" id="RU361188"/>
    </source>
</evidence>
<dbReference type="PRINTS" id="PR00843">
    <property type="entry name" value="GLHYDRLASE30"/>
</dbReference>
<sequence>MSNEFKNEFWTATAGDLSQKRTPFDAPDYTDQPADGSAKIVVDPVQKFQDWLGAGAAITDSTAKLIWNQSKEQRSQLLHELFDPEQGAFSMIRVPMASCDFQSQDEYYSYDDVPFGEHDHDLEHFSIGTGTPGAADATKDLKYIVPVLQEIVKINPAIKIISSPWSGPAWLKNTGHLSQGGHLRFGEYTGNGFAHKDHFEAVYANYFVKYIDAYASYGIPIYGLTIQNEPSNAAKWPAMIWTFKQLAEFGYKYLRPLLDETHPDVKLYYWDGSLNVLDKPLSAYITPQEASAFDGFAFHTYDGPYTSLFKVSREYPNWKLAMTERRCLYSDTIEDASHIMFGLIGNWLVRNGLNFITLWNLALDERGLPNAAGSTGRRGVVTIDHKTGKVQRNLEYYMLRNLSQDIPAGAVRIGSSSYSPDGYTGGISSTAFLSDDGSIAVQLYNPTGKELPASLYINGHSTKWQNVMVPAWGTVTVHKSNGTMNESAPRPDEEFELNPTKLGLSDDKAPGKGINAKKNDLV</sequence>
<dbReference type="SUPFAM" id="SSF51445">
    <property type="entry name" value="(Trans)glycosidases"/>
    <property type="match status" value="1"/>
</dbReference>
<dbReference type="Gene3D" id="3.20.20.80">
    <property type="entry name" value="Glycosidases"/>
    <property type="match status" value="1"/>
</dbReference>